<organism evidence="1 2">
    <name type="scientific">Riemerella columbipharyngis</name>
    <dbReference type="NCBI Taxonomy" id="1071918"/>
    <lineage>
        <taxon>Bacteria</taxon>
        <taxon>Pseudomonadati</taxon>
        <taxon>Bacteroidota</taxon>
        <taxon>Flavobacteriia</taxon>
        <taxon>Flavobacteriales</taxon>
        <taxon>Weeksellaceae</taxon>
        <taxon>Riemerella</taxon>
    </lineage>
</organism>
<gene>
    <name evidence="1" type="ORF">SAMN05421544_10133</name>
</gene>
<evidence type="ECO:0000313" key="1">
    <source>
        <dbReference type="EMBL" id="SDD85476.1"/>
    </source>
</evidence>
<evidence type="ECO:0000313" key="2">
    <source>
        <dbReference type="Proteomes" id="UP000198517"/>
    </source>
</evidence>
<dbReference type="Proteomes" id="UP000198517">
    <property type="component" value="Unassembled WGS sequence"/>
</dbReference>
<dbReference type="EMBL" id="FNAS01000001">
    <property type="protein sequence ID" value="SDD85476.1"/>
    <property type="molecule type" value="Genomic_DNA"/>
</dbReference>
<protein>
    <submittedName>
        <fullName evidence="1">Uncharacterized protein</fullName>
    </submittedName>
</protein>
<sequence>MILLDIWSKEHFDVKGDIVVGIPARDVLLVTGSEDTENLVKMRKIAADIFETGAHIITDSLFVFRSGIFQILE</sequence>
<name>A0A1G6Y7B2_9FLAO</name>
<keyword evidence="2" id="KW-1185">Reference proteome</keyword>
<proteinExistence type="predicted"/>
<accession>A0A1G6Y7B2</accession>
<dbReference type="STRING" id="1071918.SAMN05421544_10133"/>
<dbReference type="AlphaFoldDB" id="A0A1G6Y7B2"/>
<reference evidence="1 2" key="1">
    <citation type="submission" date="2016-10" db="EMBL/GenBank/DDBJ databases">
        <authorList>
            <person name="de Groot N.N."/>
        </authorList>
    </citation>
    <scope>NUCLEOTIDE SEQUENCE [LARGE SCALE GENOMIC DNA]</scope>
    <source>
        <strain evidence="1 2">DSM 24015</strain>
    </source>
</reference>